<dbReference type="STRING" id="35608.A0A2U1NUG4"/>
<dbReference type="Proteomes" id="UP000245207">
    <property type="component" value="Unassembled WGS sequence"/>
</dbReference>
<evidence type="ECO:0000313" key="2">
    <source>
        <dbReference type="Proteomes" id="UP000245207"/>
    </source>
</evidence>
<dbReference type="AlphaFoldDB" id="A0A2U1NUG4"/>
<organism evidence="1 2">
    <name type="scientific">Artemisia annua</name>
    <name type="common">Sweet wormwood</name>
    <dbReference type="NCBI Taxonomy" id="35608"/>
    <lineage>
        <taxon>Eukaryota</taxon>
        <taxon>Viridiplantae</taxon>
        <taxon>Streptophyta</taxon>
        <taxon>Embryophyta</taxon>
        <taxon>Tracheophyta</taxon>
        <taxon>Spermatophyta</taxon>
        <taxon>Magnoliopsida</taxon>
        <taxon>eudicotyledons</taxon>
        <taxon>Gunneridae</taxon>
        <taxon>Pentapetalae</taxon>
        <taxon>asterids</taxon>
        <taxon>campanulids</taxon>
        <taxon>Asterales</taxon>
        <taxon>Asteraceae</taxon>
        <taxon>Asteroideae</taxon>
        <taxon>Anthemideae</taxon>
        <taxon>Artemisiinae</taxon>
        <taxon>Artemisia</taxon>
    </lineage>
</organism>
<protein>
    <submittedName>
        <fullName evidence="1">Putative RNA polymerase II transcription factor B subunit 1-1</fullName>
    </submittedName>
</protein>
<keyword evidence="2" id="KW-1185">Reference proteome</keyword>
<dbReference type="EMBL" id="PKPP01002167">
    <property type="protein sequence ID" value="PWA77152.1"/>
    <property type="molecule type" value="Genomic_DNA"/>
</dbReference>
<evidence type="ECO:0000313" key="1">
    <source>
        <dbReference type="EMBL" id="PWA77152.1"/>
    </source>
</evidence>
<accession>A0A2U1NUG4</accession>
<comment type="caution">
    <text evidence="1">The sequence shown here is derived from an EMBL/GenBank/DDBJ whole genome shotgun (WGS) entry which is preliminary data.</text>
</comment>
<sequence>MVEVNVRRVTVEMVKFFGRVTAGQDIVGLLFCFYSGLKETLRTAAAVLGSSRCGECSLLKGTTRLTEIEDVQAPHELPVAPLCIKDPRDYYDSQQVNATKQEAGMKQIGNLMQRMICRGLEAWTKGLTNATHSLSSCSYTFAYKGVMVAA</sequence>
<proteinExistence type="predicted"/>
<dbReference type="OrthoDB" id="1744432at2759"/>
<reference evidence="1 2" key="1">
    <citation type="journal article" date="2018" name="Mol. Plant">
        <title>The genome of Artemisia annua provides insight into the evolution of Asteraceae family and artemisinin biosynthesis.</title>
        <authorList>
            <person name="Shen Q."/>
            <person name="Zhang L."/>
            <person name="Liao Z."/>
            <person name="Wang S."/>
            <person name="Yan T."/>
            <person name="Shi P."/>
            <person name="Liu M."/>
            <person name="Fu X."/>
            <person name="Pan Q."/>
            <person name="Wang Y."/>
            <person name="Lv Z."/>
            <person name="Lu X."/>
            <person name="Zhang F."/>
            <person name="Jiang W."/>
            <person name="Ma Y."/>
            <person name="Chen M."/>
            <person name="Hao X."/>
            <person name="Li L."/>
            <person name="Tang Y."/>
            <person name="Lv G."/>
            <person name="Zhou Y."/>
            <person name="Sun X."/>
            <person name="Brodelius P.E."/>
            <person name="Rose J.K.C."/>
            <person name="Tang K."/>
        </authorList>
    </citation>
    <scope>NUCLEOTIDE SEQUENCE [LARGE SCALE GENOMIC DNA]</scope>
    <source>
        <strain evidence="2">cv. Huhao1</strain>
        <tissue evidence="1">Leaf</tissue>
    </source>
</reference>
<gene>
    <name evidence="1" type="ORF">CTI12_AA227500</name>
</gene>
<name>A0A2U1NUG4_ARTAN</name>